<proteinExistence type="predicted"/>
<accession>A0A2R4X3V3</accession>
<organism evidence="1 2">
    <name type="scientific">Halococcoides cellulosivorans</name>
    <dbReference type="NCBI Taxonomy" id="1679096"/>
    <lineage>
        <taxon>Archaea</taxon>
        <taxon>Methanobacteriati</taxon>
        <taxon>Methanobacteriota</taxon>
        <taxon>Stenosarchaea group</taxon>
        <taxon>Halobacteria</taxon>
        <taxon>Halobacteriales</taxon>
        <taxon>Haloarculaceae</taxon>
        <taxon>Halococcoides</taxon>
    </lineage>
</organism>
<dbReference type="EMBL" id="CP028858">
    <property type="protein sequence ID" value="AWB28470.1"/>
    <property type="molecule type" value="Genomic_DNA"/>
</dbReference>
<evidence type="ECO:0008006" key="3">
    <source>
        <dbReference type="Google" id="ProtNLM"/>
    </source>
</evidence>
<dbReference type="RefSeq" id="WP_108383918.1">
    <property type="nucleotide sequence ID" value="NZ_CP028858.1"/>
</dbReference>
<dbReference type="KEGG" id="harc:HARCEL1_12545"/>
<dbReference type="SUPFAM" id="SSF46785">
    <property type="entry name" value="Winged helix' DNA-binding domain"/>
    <property type="match status" value="1"/>
</dbReference>
<dbReference type="GeneID" id="36513350"/>
<sequence length="73" mass="8316">MAPRTAGSDVDPEELDHVLGQINEETGKSVKELASETGYSSRHVQRILEELMERGKITSTPDWRYRESRRSKA</sequence>
<keyword evidence="2" id="KW-1185">Reference proteome</keyword>
<name>A0A2R4X3V3_9EURY</name>
<evidence type="ECO:0000313" key="1">
    <source>
        <dbReference type="EMBL" id="AWB28470.1"/>
    </source>
</evidence>
<dbReference type="Proteomes" id="UP000244727">
    <property type="component" value="Chromosome"/>
</dbReference>
<dbReference type="AlphaFoldDB" id="A0A2R4X3V3"/>
<protein>
    <recommendedName>
        <fullName evidence="3">MarR family transcriptional regulator</fullName>
    </recommendedName>
</protein>
<dbReference type="InterPro" id="IPR036390">
    <property type="entry name" value="WH_DNA-bd_sf"/>
</dbReference>
<evidence type="ECO:0000313" key="2">
    <source>
        <dbReference type="Proteomes" id="UP000244727"/>
    </source>
</evidence>
<dbReference type="InterPro" id="IPR036388">
    <property type="entry name" value="WH-like_DNA-bd_sf"/>
</dbReference>
<dbReference type="Gene3D" id="1.10.10.10">
    <property type="entry name" value="Winged helix-like DNA-binding domain superfamily/Winged helix DNA-binding domain"/>
    <property type="match status" value="1"/>
</dbReference>
<reference evidence="1 2" key="1">
    <citation type="submission" date="2018-04" db="EMBL/GenBank/DDBJ databases">
        <title>Halococcoides cellulosivorans gen. nov., sp. nov., an extremely halophilic cellulose-utilizing haloarchaeon from hypersaline lakes.</title>
        <authorList>
            <person name="Sorokin D.Y."/>
            <person name="Toshchakov S.V."/>
            <person name="Samarov N.I."/>
            <person name="Korzhenkov A."/>
            <person name="Kublanov I.V."/>
        </authorList>
    </citation>
    <scope>NUCLEOTIDE SEQUENCE [LARGE SCALE GENOMIC DNA]</scope>
    <source>
        <strain evidence="1 2">HArcel1</strain>
    </source>
</reference>
<gene>
    <name evidence="1" type="ORF">HARCEL1_12545</name>
</gene>